<keyword evidence="1" id="KW-0472">Membrane</keyword>
<feature type="transmembrane region" description="Helical" evidence="1">
    <location>
        <begin position="46"/>
        <end position="65"/>
    </location>
</feature>
<evidence type="ECO:0000313" key="2">
    <source>
        <dbReference type="EMBL" id="MEM0517210.1"/>
    </source>
</evidence>
<dbReference type="EMBL" id="JBANCF010000001">
    <property type="protein sequence ID" value="MEM0572049.1"/>
    <property type="molecule type" value="Genomic_DNA"/>
</dbReference>
<evidence type="ECO:0000313" key="5">
    <source>
        <dbReference type="Proteomes" id="UP001390963"/>
    </source>
</evidence>
<evidence type="ECO:0000313" key="3">
    <source>
        <dbReference type="EMBL" id="MEM0572049.1"/>
    </source>
</evidence>
<feature type="transmembrane region" description="Helical" evidence="1">
    <location>
        <begin position="86"/>
        <end position="103"/>
    </location>
</feature>
<gene>
    <name evidence="3" type="ORF">VZD24_00850</name>
    <name evidence="2" type="ORF">VZD85_02510</name>
</gene>
<dbReference type="EMBL" id="JAZBJM010000001">
    <property type="protein sequence ID" value="MEM0517210.1"/>
    <property type="molecule type" value="Genomic_DNA"/>
</dbReference>
<keyword evidence="5" id="KW-1185">Reference proteome</keyword>
<dbReference type="Proteomes" id="UP001388259">
    <property type="component" value="Unassembled WGS sequence"/>
</dbReference>
<evidence type="ECO:0000313" key="4">
    <source>
        <dbReference type="Proteomes" id="UP001388259"/>
    </source>
</evidence>
<reference evidence="2 5" key="1">
    <citation type="submission" date="2024-01" db="EMBL/GenBank/DDBJ databases">
        <title>Aequorivita flavus sp. nov., isolated from deep-sea sediment.</title>
        <authorList>
            <person name="Chen X."/>
        </authorList>
    </citation>
    <scope>NUCLEOTIDE SEQUENCE</scope>
    <source>
        <strain evidence="2">MCCC 1A16923</strain>
        <strain evidence="3 5">MCCC 1A16935</strain>
    </source>
</reference>
<organism evidence="2 4">
    <name type="scientific">Aequorivita flava</name>
    <dbReference type="NCBI Taxonomy" id="3114371"/>
    <lineage>
        <taxon>Bacteria</taxon>
        <taxon>Pseudomonadati</taxon>
        <taxon>Bacteroidota</taxon>
        <taxon>Flavobacteriia</taxon>
        <taxon>Flavobacteriales</taxon>
        <taxon>Flavobacteriaceae</taxon>
        <taxon>Aequorivita</taxon>
    </lineage>
</organism>
<feature type="transmembrane region" description="Helical" evidence="1">
    <location>
        <begin position="115"/>
        <end position="136"/>
    </location>
</feature>
<dbReference type="RefSeq" id="WP_279447541.1">
    <property type="nucleotide sequence ID" value="NZ_JAZBJM010000001.1"/>
</dbReference>
<comment type="caution">
    <text evidence="2">The sequence shown here is derived from an EMBL/GenBank/DDBJ whole genome shotgun (WGS) entry which is preliminary data.</text>
</comment>
<sequence>MKHKQLIKIHIATTVIAALTIANFFTFSLIAEIIGDADFIKQVKTVILYCLPVLIIAMPLLALSGKRLAGKSINPLVLQKQKRMKFVAINGLLLISLAIYLYYHANFKTIDTTFFTVQGIELLLGAVNLSLIGLNIRAGLRLSYKKFK</sequence>
<evidence type="ECO:0000256" key="1">
    <source>
        <dbReference type="SAM" id="Phobius"/>
    </source>
</evidence>
<proteinExistence type="predicted"/>
<feature type="transmembrane region" description="Helical" evidence="1">
    <location>
        <begin position="12"/>
        <end position="34"/>
    </location>
</feature>
<name>A0AB35YM06_9FLAO</name>
<keyword evidence="1" id="KW-1133">Transmembrane helix</keyword>
<dbReference type="AlphaFoldDB" id="A0AB35YM06"/>
<protein>
    <recommendedName>
        <fullName evidence="6">DUF4293 family protein</fullName>
    </recommendedName>
</protein>
<evidence type="ECO:0008006" key="6">
    <source>
        <dbReference type="Google" id="ProtNLM"/>
    </source>
</evidence>
<accession>A0AB35YM06</accession>
<keyword evidence="1" id="KW-0812">Transmembrane</keyword>
<dbReference type="Proteomes" id="UP001390963">
    <property type="component" value="Unassembled WGS sequence"/>
</dbReference>